<dbReference type="OrthoDB" id="5347061at2759"/>
<feature type="domain" description="Heterokaryon incompatibility" evidence="1">
    <location>
        <begin position="77"/>
        <end position="233"/>
    </location>
</feature>
<gene>
    <name evidence="2" type="ORF">BJ875DRAFT_380293</name>
</gene>
<dbReference type="Pfam" id="PF06985">
    <property type="entry name" value="HET"/>
    <property type="match status" value="1"/>
</dbReference>
<keyword evidence="3" id="KW-1185">Reference proteome</keyword>
<sequence>MPLESSVLSENNIRKIRSWVETCSENHIGCLTGRDANFFPARLLQIGNPDTNYDLRLIESSGTSFMSTLDKSAPPKYMALSYCWPTPDDTHKLLTTTQETLPGLMLDITSDSLPKAFRDAVRLAQALDIQYVWIDSLCIIQADEQDWQTESSKMAEIFSNAYLTVIAAAGVSCHVGFLERDATRPWCSVPIPDSNSTFAGGSFCLRYRRHRGSEKMAQIKHGRWITRSWTYQEERLARRVLMFGENKFFFDCRTMERIEGTDRCKPRPDWVDTIREKTGDNDFDPPIRTNTGQIYKRRTPYNHWQTLCSHYSRRVLTYADDKLPAISGMAKHIAKKVDSDYLAGLWREHLLQDLLWHTIDGGKRPDNFRTSHYQYRAPTWSWASKDGHLSWPDMRFFSSSESTAYCEILDAQTDLAGLDPYGAVVGGHIKVSGRVIEVEIGLGDVTPKPWVIQSGGLTTATIRPDITGVESGIRVGKKYHALLIANWQIQEAKLPIPRGLLLEKTDGSRSDGLDEFERVGIFIVYSDIATGHPSPLSAWTSSGARTIAIL</sequence>
<accession>A0A9P8C3Z5</accession>
<reference evidence="2" key="1">
    <citation type="journal article" date="2021" name="IMA Fungus">
        <title>Genomic characterization of three marine fungi, including Emericellopsis atlantica sp. nov. with signatures of a generalist lifestyle and marine biomass degradation.</title>
        <authorList>
            <person name="Hagestad O.C."/>
            <person name="Hou L."/>
            <person name="Andersen J.H."/>
            <person name="Hansen E.H."/>
            <person name="Altermark B."/>
            <person name="Li C."/>
            <person name="Kuhnert E."/>
            <person name="Cox R.J."/>
            <person name="Crous P.W."/>
            <person name="Spatafora J.W."/>
            <person name="Lail K."/>
            <person name="Amirebrahimi M."/>
            <person name="Lipzen A."/>
            <person name="Pangilinan J."/>
            <person name="Andreopoulos W."/>
            <person name="Hayes R.D."/>
            <person name="Ng V."/>
            <person name="Grigoriev I.V."/>
            <person name="Jackson S.A."/>
            <person name="Sutton T.D.S."/>
            <person name="Dobson A.D.W."/>
            <person name="Rama T."/>
        </authorList>
    </citation>
    <scope>NUCLEOTIDE SEQUENCE</scope>
    <source>
        <strain evidence="2">TRa018bII</strain>
    </source>
</reference>
<dbReference type="InterPro" id="IPR010730">
    <property type="entry name" value="HET"/>
</dbReference>
<evidence type="ECO:0000259" key="1">
    <source>
        <dbReference type="Pfam" id="PF06985"/>
    </source>
</evidence>
<proteinExistence type="predicted"/>
<comment type="caution">
    <text evidence="2">The sequence shown here is derived from an EMBL/GenBank/DDBJ whole genome shotgun (WGS) entry which is preliminary data.</text>
</comment>
<name>A0A9P8C3Z5_9HELO</name>
<dbReference type="EMBL" id="MU251539">
    <property type="protein sequence ID" value="KAG9232635.1"/>
    <property type="molecule type" value="Genomic_DNA"/>
</dbReference>
<evidence type="ECO:0000313" key="3">
    <source>
        <dbReference type="Proteomes" id="UP000824998"/>
    </source>
</evidence>
<dbReference type="PANTHER" id="PTHR33112">
    <property type="entry name" value="DOMAIN PROTEIN, PUTATIVE-RELATED"/>
    <property type="match status" value="1"/>
</dbReference>
<protein>
    <submittedName>
        <fullName evidence="2">Heterokaryon incompatibility protein-domain-containing protein</fullName>
    </submittedName>
</protein>
<organism evidence="2 3">
    <name type="scientific">Amylocarpus encephaloides</name>
    <dbReference type="NCBI Taxonomy" id="45428"/>
    <lineage>
        <taxon>Eukaryota</taxon>
        <taxon>Fungi</taxon>
        <taxon>Dikarya</taxon>
        <taxon>Ascomycota</taxon>
        <taxon>Pezizomycotina</taxon>
        <taxon>Leotiomycetes</taxon>
        <taxon>Helotiales</taxon>
        <taxon>Helotiales incertae sedis</taxon>
        <taxon>Amylocarpus</taxon>
    </lineage>
</organism>
<dbReference type="PANTHER" id="PTHR33112:SF16">
    <property type="entry name" value="HETEROKARYON INCOMPATIBILITY DOMAIN-CONTAINING PROTEIN"/>
    <property type="match status" value="1"/>
</dbReference>
<dbReference type="Proteomes" id="UP000824998">
    <property type="component" value="Unassembled WGS sequence"/>
</dbReference>
<dbReference type="AlphaFoldDB" id="A0A9P8C3Z5"/>
<evidence type="ECO:0000313" key="2">
    <source>
        <dbReference type="EMBL" id="KAG9232635.1"/>
    </source>
</evidence>